<feature type="chain" id="PRO_5005487491" evidence="1">
    <location>
        <begin position="18"/>
        <end position="65"/>
    </location>
</feature>
<feature type="signal peptide" evidence="1">
    <location>
        <begin position="1"/>
        <end position="17"/>
    </location>
</feature>
<proteinExistence type="predicted"/>
<organism evidence="2">
    <name type="scientific">Lepeophtheirus salmonis</name>
    <name type="common">Salmon louse</name>
    <name type="synonym">Caligus salmonis</name>
    <dbReference type="NCBI Taxonomy" id="72036"/>
    <lineage>
        <taxon>Eukaryota</taxon>
        <taxon>Metazoa</taxon>
        <taxon>Ecdysozoa</taxon>
        <taxon>Arthropoda</taxon>
        <taxon>Crustacea</taxon>
        <taxon>Multicrustacea</taxon>
        <taxon>Hexanauplia</taxon>
        <taxon>Copepoda</taxon>
        <taxon>Siphonostomatoida</taxon>
        <taxon>Caligidae</taxon>
        <taxon>Lepeophtheirus</taxon>
    </lineage>
</organism>
<reference evidence="2" key="1">
    <citation type="submission" date="2014-05" db="EMBL/GenBank/DDBJ databases">
        <authorList>
            <person name="Chronopoulou M."/>
        </authorList>
    </citation>
    <scope>NUCLEOTIDE SEQUENCE</scope>
    <source>
        <tissue evidence="2">Whole organism</tissue>
    </source>
</reference>
<keyword evidence="1" id="KW-0732">Signal</keyword>
<name>A0A0K2T613_LEPSM</name>
<dbReference type="EMBL" id="HACA01003661">
    <property type="protein sequence ID" value="CDW21022.1"/>
    <property type="molecule type" value="Transcribed_RNA"/>
</dbReference>
<dbReference type="AlphaFoldDB" id="A0A0K2T613"/>
<accession>A0A0K2T613</accession>
<evidence type="ECO:0000313" key="2">
    <source>
        <dbReference type="EMBL" id="CDW21022.1"/>
    </source>
</evidence>
<sequence length="65" mass="7576">MILFFLQNLVLISLSTTIVLNPSSLVNIRGLIKKKQLLSYSEFDFKTVFVYVETQLCNVRFVFDK</sequence>
<evidence type="ECO:0000256" key="1">
    <source>
        <dbReference type="SAM" id="SignalP"/>
    </source>
</evidence>
<protein>
    <submittedName>
        <fullName evidence="2">Uncharacterized protein</fullName>
    </submittedName>
</protein>